<feature type="coiled-coil region" evidence="3">
    <location>
        <begin position="1256"/>
        <end position="1290"/>
    </location>
</feature>
<evidence type="ECO:0000313" key="6">
    <source>
        <dbReference type="EMBL" id="MBX31654.1"/>
    </source>
</evidence>
<feature type="compositionally biased region" description="Basic and acidic residues" evidence="4">
    <location>
        <begin position="1546"/>
        <end position="1558"/>
    </location>
</feature>
<feature type="domain" description="NAB" evidence="5">
    <location>
        <begin position="13"/>
        <end position="93"/>
    </location>
</feature>
<feature type="coiled-coil region" evidence="3">
    <location>
        <begin position="279"/>
        <end position="495"/>
    </location>
</feature>
<proteinExistence type="inferred from homology"/>
<dbReference type="PANTHER" id="PTHR32258">
    <property type="entry name" value="PROTEIN NETWORKED 4A"/>
    <property type="match status" value="1"/>
</dbReference>
<organism evidence="6">
    <name type="scientific">Rhizophora mucronata</name>
    <name type="common">Asiatic mangrove</name>
    <dbReference type="NCBI Taxonomy" id="61149"/>
    <lineage>
        <taxon>Eukaryota</taxon>
        <taxon>Viridiplantae</taxon>
        <taxon>Streptophyta</taxon>
        <taxon>Embryophyta</taxon>
        <taxon>Tracheophyta</taxon>
        <taxon>Spermatophyta</taxon>
        <taxon>Magnoliopsida</taxon>
        <taxon>eudicotyledons</taxon>
        <taxon>Gunneridae</taxon>
        <taxon>Pentapetalae</taxon>
        <taxon>rosids</taxon>
        <taxon>fabids</taxon>
        <taxon>Malpighiales</taxon>
        <taxon>Rhizophoraceae</taxon>
        <taxon>Rhizophora</taxon>
    </lineage>
</organism>
<dbReference type="Pfam" id="PF07765">
    <property type="entry name" value="KIP1"/>
    <property type="match status" value="1"/>
</dbReference>
<dbReference type="InterPro" id="IPR051861">
    <property type="entry name" value="NET_actin-binding_domain"/>
</dbReference>
<evidence type="ECO:0000256" key="2">
    <source>
        <dbReference type="ARBA" id="ARBA00038006"/>
    </source>
</evidence>
<feature type="region of interest" description="Disordered" evidence="4">
    <location>
        <begin position="1536"/>
        <end position="1558"/>
    </location>
</feature>
<name>A0A2P2MN44_RHIMU</name>
<feature type="coiled-coil region" evidence="3">
    <location>
        <begin position="1410"/>
        <end position="1455"/>
    </location>
</feature>
<protein>
    <submittedName>
        <fullName evidence="6">Myosin heavy chain cardiac muscle isoform</fullName>
    </submittedName>
</protein>
<keyword evidence="1 3" id="KW-0175">Coiled coil</keyword>
<dbReference type="EMBL" id="GGEC01051169">
    <property type="protein sequence ID" value="MBX31653.1"/>
    <property type="molecule type" value="Transcribed_RNA"/>
</dbReference>
<evidence type="ECO:0000256" key="1">
    <source>
        <dbReference type="ARBA" id="ARBA00023054"/>
    </source>
</evidence>
<comment type="similarity">
    <text evidence="2">Belongs to the NET family.</text>
</comment>
<feature type="coiled-coil region" evidence="3">
    <location>
        <begin position="664"/>
        <end position="827"/>
    </location>
</feature>
<feature type="coiled-coil region" evidence="3">
    <location>
        <begin position="1155"/>
        <end position="1189"/>
    </location>
</feature>
<sequence length="1754" mass="200917">MESQSRIDFKRKYSWWWNSHISPKNSKWLQENLTDMDAKVKQMIKLIEEDADSFARRAEMYYKKRPELMKLVEEFYRAYRALAERYDHATVVLQQMHRTMAEAFPSQVPSVLADDLPAGSVPDGEPRTPVDLDDSQDDAFLGFSSSESNAFMRVGTFTEESDTGTERKGLKQINDIFGNQAKFAEGRARKGLNFFDAEEKERSFHDSGSHDIKVRIPSESERVSKAELEIVTLRNALAKLEAEKEAGLLQYQHSLERLSHLESEVSHAKEDSVGLIKQASKAESEVDNLKDALAKLETERDASFLQYQKCLDKISNLENRIFLAQKDAGELKNRASKAETEVHSLKEDLARLEAEKESSLVQHKQGLEKISDLEAKLQLAEENAKRFYKHAKQADGEVENLRQILIKLTAEKEVATVQYQQCLERISILEHELAGAEEEVQRLNSNIDDGITKVKDAEGRCLLLERSNQTMHSELESLSQKMAAQSEELTEKQKELGRLWTYIQEERLRFMEAETAFQTLQHLHSQSQEELRTMAVEFQARTQMLERLELFNQKLQNEVEQVKVENKGLNEVNLTSALTIQNLQDEISRLRETVEKLEAEVELRVDQRNALQQEIYCLKEEINDLNKKKQAIVDQVESVGFSQESFGSSVRDLQEESLKLKEGCEREKCEKVALLEKLETMEKLIEKNALLENSLSDLNVELEEVGEKVKGLEGSCESLMADNSTLVSEKTTLTSQLQIATDNLMKLTENNNFLETSVLAANAEIEGLRLKLKSLEDSYLSLENEKSDLVTAKGSMFSELDITQKRLVDLEKNLMELEEKYFNLGKEKESILTEARELQVSLDGQKLEYATLAQLSKSQLAVRESKICFLEEEAQCRKKEYEEELHRTVNDQIEIFVLQRSVHDLEENNLSLLHQYQKLLEVSNLLEKLISELESEKLEQKMEAKSLFDHIKILRMGLYCMLKTHDPDTCKWYDEKSEQDHSLLKYIHDKLQETEDFLVKNQQLVIENFVLATVLQQMQVEMANLVTAKNIVDQALRTKTEQFLVSQNESQKLVEMNEDLRLKVMEGDCKEEVLKVELKNLQGQLLDLQGASRNIQEENYKVLDEQRYLMKSVSDLGEEKYRLEEENCVAFGEIVSQSTLSLIFKDIILHMSLEIKELTENLDKIGDANDSLKEKVKTMEIELDKLHAIEVEKTELHKTLEDLKWKYSEVDLLQADQEKRILKLSGDYNWQSKQLECIHDEKQKLETELCKLHRENVQTKSREECLNRELQKERNEIEVWESQAAALFGELQLSTIREAMFEGKVHELGGECEGLQDKICEKAVEVDQLKERACTLQSENGELEEQITAYVKGLICLKDCLTSLENHTLPLATPNEVKGTKDGAFLVYAECHQQTSKEQKAMFPGGLGDLQELQVMITAIEKAVMEKERLAVLENSTVNSKLKDAMIQIEKLKSRSSFSGERVEMGKQRRTHEITEEGNEDVMTKDIMLDQISECSSYGTSRGETLDPGNQMLQMWETAAQDGSIDVTGGKAQKVATAPTKKKHNGEHPSSESLVEKEVGVDRLEISKRFSGSPGEGNKKKILERLDSDAQKLTSLQITVQDLKRKVEVTEKSKNGNGIEFGNVKEQLEESEEAIMKLFDVNRKLLSSVEDHSKYFEEKSALAPDESGTIGRRKILEQAKSVSEKIGQLQLEVPKLQFLLLKLEDENKSRVKTRMTKSKTRVLLRDYLYGKTRTCPKPKKRHFCACMQPTTNGN</sequence>
<evidence type="ECO:0000256" key="3">
    <source>
        <dbReference type="SAM" id="Coils"/>
    </source>
</evidence>
<dbReference type="PROSITE" id="PS51774">
    <property type="entry name" value="NAB"/>
    <property type="match status" value="1"/>
</dbReference>
<accession>A0A2P2MN44</accession>
<feature type="coiled-coil region" evidence="3">
    <location>
        <begin position="545"/>
        <end position="628"/>
    </location>
</feature>
<dbReference type="InterPro" id="IPR011684">
    <property type="entry name" value="NAB"/>
</dbReference>
<evidence type="ECO:0000256" key="4">
    <source>
        <dbReference type="SAM" id="MobiDB-lite"/>
    </source>
</evidence>
<dbReference type="GO" id="GO:0051015">
    <property type="term" value="F:actin filament binding"/>
    <property type="evidence" value="ECO:0007669"/>
    <property type="project" value="TreeGrafter"/>
</dbReference>
<dbReference type="GO" id="GO:0005886">
    <property type="term" value="C:plasma membrane"/>
    <property type="evidence" value="ECO:0007669"/>
    <property type="project" value="TreeGrafter"/>
</dbReference>
<dbReference type="EMBL" id="GGEC01051170">
    <property type="protein sequence ID" value="MBX31654.1"/>
    <property type="molecule type" value="Transcribed_RNA"/>
</dbReference>
<reference evidence="6" key="1">
    <citation type="submission" date="2018-02" db="EMBL/GenBank/DDBJ databases">
        <title>Rhizophora mucronata_Transcriptome.</title>
        <authorList>
            <person name="Meera S.P."/>
            <person name="Sreeshan A."/>
            <person name="Augustine A."/>
        </authorList>
    </citation>
    <scope>NUCLEOTIDE SEQUENCE</scope>
    <source>
        <tissue evidence="6">Leaf</tissue>
    </source>
</reference>
<feature type="coiled-coil region" evidence="3">
    <location>
        <begin position="916"/>
        <end position="943"/>
    </location>
</feature>
<dbReference type="PANTHER" id="PTHR32258:SF32">
    <property type="entry name" value="PROTEIN NETWORKED 1D"/>
    <property type="match status" value="1"/>
</dbReference>
<evidence type="ECO:0000259" key="5">
    <source>
        <dbReference type="PROSITE" id="PS51774"/>
    </source>
</evidence>